<proteinExistence type="predicted"/>
<reference evidence="1 2" key="1">
    <citation type="submission" date="2016-03" db="EMBL/GenBank/DDBJ databases">
        <title>Deep-sea bacteria in the southern Pacific.</title>
        <authorList>
            <person name="Tang K."/>
        </authorList>
    </citation>
    <scope>NUCLEOTIDE SEQUENCE [LARGE SCALE GENOMIC DNA]</scope>
    <source>
        <strain evidence="1 2">JLT2016</strain>
    </source>
</reference>
<gene>
    <name evidence="1" type="ORF">Ga0080559_TMP2402</name>
</gene>
<organism evidence="1 2">
    <name type="scientific">Salipiger profundus</name>
    <dbReference type="NCBI Taxonomy" id="1229727"/>
    <lineage>
        <taxon>Bacteria</taxon>
        <taxon>Pseudomonadati</taxon>
        <taxon>Pseudomonadota</taxon>
        <taxon>Alphaproteobacteria</taxon>
        <taxon>Rhodobacterales</taxon>
        <taxon>Roseobacteraceae</taxon>
        <taxon>Salipiger</taxon>
    </lineage>
</organism>
<dbReference type="AlphaFoldDB" id="A0A1U7D521"/>
<dbReference type="EMBL" id="CP014796">
    <property type="protein sequence ID" value="APX23198.1"/>
    <property type="molecule type" value="Genomic_DNA"/>
</dbReference>
<keyword evidence="2" id="KW-1185">Reference proteome</keyword>
<dbReference type="STRING" id="1229727.Ga0080559_TMP2402"/>
<protein>
    <submittedName>
        <fullName evidence="1">Uncharacterized protein</fullName>
    </submittedName>
</protein>
<name>A0A1U7D521_9RHOB</name>
<evidence type="ECO:0000313" key="2">
    <source>
        <dbReference type="Proteomes" id="UP000186559"/>
    </source>
</evidence>
<dbReference type="Proteomes" id="UP000186559">
    <property type="component" value="Chromosome"/>
</dbReference>
<dbReference type="KEGG" id="tpro:Ga0080559_TMP2402"/>
<sequence length="228" mass="25188">MNRPTITIPFSLLKATPIEWDIDWRGQPPSDRTDGSTQVVFNAFPRWVGSLDLRLTRDFVRHWRALHWAAQGRVGIYQIPMFDPVGFDQVGYFGKSYVRSGVPFSSGQRFSSGYGFAANATVEASAPASIGASEITVKTTDADLVPRVGQIMNANDWPMGITSVTDNGDDTYTLGIQMPLRAAISSGDLVRCMARGLFEVANDREGSPVYDIRKLSETSITFREVLSR</sequence>
<evidence type="ECO:0000313" key="1">
    <source>
        <dbReference type="EMBL" id="APX23198.1"/>
    </source>
</evidence>
<dbReference type="RefSeq" id="WP_076623324.1">
    <property type="nucleotide sequence ID" value="NZ_BMEW01000005.1"/>
</dbReference>
<accession>A0A1U7D521</accession>